<dbReference type="Pfam" id="PF01042">
    <property type="entry name" value="Ribonuc_L-PSP"/>
    <property type="match status" value="1"/>
</dbReference>
<dbReference type="RefSeq" id="WP_316016815.1">
    <property type="nucleotide sequence ID" value="NZ_JAWDID010000003.1"/>
</dbReference>
<evidence type="ECO:0000313" key="4">
    <source>
        <dbReference type="Proteomes" id="UP001254257"/>
    </source>
</evidence>
<sequence length="152" mass="16223">MIRFHAALALAGTLLLATQAIAQTAGKTVIATPNAPEAIGPYSQAIKVGNMVFLAGQVAIDPKTKQFMKDASIEDQTRQTLENLKAVLEADGLTMDHIVSTNVFLKDLNDFGKMNGVYGSYFKTAPPARATVEVARLPLDAKVEIVAIAVRP</sequence>
<accession>A0ABU3S2D6</accession>
<evidence type="ECO:0000313" key="3">
    <source>
        <dbReference type="EMBL" id="MDU0338886.1"/>
    </source>
</evidence>
<keyword evidence="2" id="KW-0732">Signal</keyword>
<dbReference type="Gene3D" id="3.30.1330.40">
    <property type="entry name" value="RutC-like"/>
    <property type="match status" value="1"/>
</dbReference>
<dbReference type="SUPFAM" id="SSF55298">
    <property type="entry name" value="YjgF-like"/>
    <property type="match status" value="1"/>
</dbReference>
<dbReference type="CDD" id="cd00448">
    <property type="entry name" value="YjgF_YER057c_UK114_family"/>
    <property type="match status" value="1"/>
</dbReference>
<proteinExistence type="inferred from homology"/>
<dbReference type="InterPro" id="IPR035959">
    <property type="entry name" value="RutC-like_sf"/>
</dbReference>
<name>A0ABU3S2D6_9HYPH</name>
<keyword evidence="4" id="KW-1185">Reference proteome</keyword>
<gene>
    <name evidence="3" type="ORF">RKE40_03300</name>
</gene>
<dbReference type="Proteomes" id="UP001254257">
    <property type="component" value="Unassembled WGS sequence"/>
</dbReference>
<organism evidence="3 4">
    <name type="scientific">Bosea rubneri</name>
    <dbReference type="NCBI Taxonomy" id="3075434"/>
    <lineage>
        <taxon>Bacteria</taxon>
        <taxon>Pseudomonadati</taxon>
        <taxon>Pseudomonadota</taxon>
        <taxon>Alphaproteobacteria</taxon>
        <taxon>Hyphomicrobiales</taxon>
        <taxon>Boseaceae</taxon>
        <taxon>Bosea</taxon>
    </lineage>
</organism>
<dbReference type="InterPro" id="IPR019897">
    <property type="entry name" value="RidA_CS"/>
</dbReference>
<comment type="similarity">
    <text evidence="1">Belongs to the RutC family.</text>
</comment>
<reference evidence="3 4" key="1">
    <citation type="submission" date="2023-09" db="EMBL/GenBank/DDBJ databases">
        <title>Whole genome shotgun sequencing (WGS) of Bosea sp. ZW T0_25, isolated from stored onions (Allium cepa).</title>
        <authorList>
            <person name="Stoll D.A."/>
            <person name="Huch M."/>
        </authorList>
    </citation>
    <scope>NUCLEOTIDE SEQUENCE [LARGE SCALE GENOMIC DNA]</scope>
    <source>
        <strain evidence="3 4">ZW T0_25</strain>
    </source>
</reference>
<feature type="chain" id="PRO_5045332084" evidence="2">
    <location>
        <begin position="23"/>
        <end position="152"/>
    </location>
</feature>
<dbReference type="PROSITE" id="PS01094">
    <property type="entry name" value="UPF0076"/>
    <property type="match status" value="1"/>
</dbReference>
<evidence type="ECO:0000256" key="2">
    <source>
        <dbReference type="SAM" id="SignalP"/>
    </source>
</evidence>
<dbReference type="PANTHER" id="PTHR11803:SF39">
    <property type="entry name" value="2-IMINOBUTANOATE_2-IMINOPROPANOATE DEAMINASE"/>
    <property type="match status" value="1"/>
</dbReference>
<dbReference type="EMBL" id="JAWDID010000003">
    <property type="protein sequence ID" value="MDU0338886.1"/>
    <property type="molecule type" value="Genomic_DNA"/>
</dbReference>
<comment type="caution">
    <text evidence="3">The sequence shown here is derived from an EMBL/GenBank/DDBJ whole genome shotgun (WGS) entry which is preliminary data.</text>
</comment>
<dbReference type="InterPro" id="IPR006175">
    <property type="entry name" value="YjgF/YER057c/UK114"/>
</dbReference>
<dbReference type="NCBIfam" id="TIGR00004">
    <property type="entry name" value="Rid family detoxifying hydrolase"/>
    <property type="match status" value="1"/>
</dbReference>
<protein>
    <submittedName>
        <fullName evidence="3">RidA family protein</fullName>
    </submittedName>
</protein>
<dbReference type="InterPro" id="IPR006056">
    <property type="entry name" value="RidA"/>
</dbReference>
<dbReference type="PANTHER" id="PTHR11803">
    <property type="entry name" value="2-IMINOBUTANOATE/2-IMINOPROPANOATE DEAMINASE RIDA"/>
    <property type="match status" value="1"/>
</dbReference>
<evidence type="ECO:0000256" key="1">
    <source>
        <dbReference type="ARBA" id="ARBA00010552"/>
    </source>
</evidence>
<feature type="signal peptide" evidence="2">
    <location>
        <begin position="1"/>
        <end position="22"/>
    </location>
</feature>